<name>A0ABX0F2C6_9BACL</name>
<evidence type="ECO:0000313" key="1">
    <source>
        <dbReference type="EMBL" id="NGZ74575.1"/>
    </source>
</evidence>
<dbReference type="Proteomes" id="UP000800303">
    <property type="component" value="Unassembled WGS sequence"/>
</dbReference>
<comment type="caution">
    <text evidence="1">The sequence shown here is derived from an EMBL/GenBank/DDBJ whole genome shotgun (WGS) entry which is preliminary data.</text>
</comment>
<accession>A0ABX0F2C6</accession>
<reference evidence="1 2" key="1">
    <citation type="submission" date="2020-01" db="EMBL/GenBank/DDBJ databases">
        <title>Polyphasic characterisation and genomic insights into a novel alkali tolerant bacterium VR-M41.</title>
        <authorList>
            <person name="Vemuluri V.R."/>
        </authorList>
    </citation>
    <scope>NUCLEOTIDE SEQUENCE [LARGE SCALE GENOMIC DNA]</scope>
    <source>
        <strain evidence="1 2">VR-M41</strain>
    </source>
</reference>
<protein>
    <submittedName>
        <fullName evidence="1">Uncharacterized protein</fullName>
    </submittedName>
</protein>
<dbReference type="RefSeq" id="WP_166272834.1">
    <property type="nucleotide sequence ID" value="NZ_JAAFGS010000001.1"/>
</dbReference>
<sequence>MDKKAKKILNATFWSSKGWKNAPAAYSGEDFEYAKARGVMFDPLTVTHDELVARIRGLHESGEVTKEKAAAAFLHSLSTRRVELRSALSSYALTADLPVHGYTEHLPQAARRTSACPECDGAGLQSSRDYANFDLNVLNFERVKWGGVRHNWLPYCWMDLDLLAKSEIGEPAKEDVDILRAMLQAVDDCEPHEHARKLETRWKDRLPSNRAERDTIMEIWAYAGILAEKDTPRLGRRGDTDFMAVEGWQGDDGYSREALLRFFGAWL</sequence>
<keyword evidence="2" id="KW-1185">Reference proteome</keyword>
<dbReference type="EMBL" id="JAAFGS010000001">
    <property type="protein sequence ID" value="NGZ74575.1"/>
    <property type="molecule type" value="Genomic_DNA"/>
</dbReference>
<evidence type="ECO:0000313" key="2">
    <source>
        <dbReference type="Proteomes" id="UP000800303"/>
    </source>
</evidence>
<gene>
    <name evidence="1" type="ORF">GYN08_04535</name>
</gene>
<organism evidence="1 2">
    <name type="scientific">Saccharibacillus alkalitolerans</name>
    <dbReference type="NCBI Taxonomy" id="2705290"/>
    <lineage>
        <taxon>Bacteria</taxon>
        <taxon>Bacillati</taxon>
        <taxon>Bacillota</taxon>
        <taxon>Bacilli</taxon>
        <taxon>Bacillales</taxon>
        <taxon>Paenibacillaceae</taxon>
        <taxon>Saccharibacillus</taxon>
    </lineage>
</organism>
<proteinExistence type="predicted"/>